<organism evidence="2 3">
    <name type="scientific">Ziziphus jujuba</name>
    <name type="common">Chinese jujube</name>
    <name type="synonym">Ziziphus sativa</name>
    <dbReference type="NCBI Taxonomy" id="326968"/>
    <lineage>
        <taxon>Eukaryota</taxon>
        <taxon>Viridiplantae</taxon>
        <taxon>Streptophyta</taxon>
        <taxon>Embryophyta</taxon>
        <taxon>Tracheophyta</taxon>
        <taxon>Spermatophyta</taxon>
        <taxon>Magnoliopsida</taxon>
        <taxon>eudicotyledons</taxon>
        <taxon>Gunneridae</taxon>
        <taxon>Pentapetalae</taxon>
        <taxon>rosids</taxon>
        <taxon>fabids</taxon>
        <taxon>Rosales</taxon>
        <taxon>Rhamnaceae</taxon>
        <taxon>Paliureae</taxon>
        <taxon>Ziziphus</taxon>
    </lineage>
</organism>
<protein>
    <submittedName>
        <fullName evidence="3">Uncharacterized protein LOC107408963 isoform X1</fullName>
    </submittedName>
</protein>
<dbReference type="RefSeq" id="XP_060671905.1">
    <property type="nucleotide sequence ID" value="XM_060815922.1"/>
</dbReference>
<dbReference type="Proteomes" id="UP001652623">
    <property type="component" value="Chromosome 3"/>
</dbReference>
<evidence type="ECO:0000313" key="2">
    <source>
        <dbReference type="Proteomes" id="UP001652623"/>
    </source>
</evidence>
<accession>A0ABM4A593</accession>
<dbReference type="PANTHER" id="PTHR36376">
    <property type="entry name" value="OS09G0514700 PROTEIN"/>
    <property type="match status" value="1"/>
</dbReference>
<keyword evidence="2" id="KW-1185">Reference proteome</keyword>
<proteinExistence type="predicted"/>
<dbReference type="PANTHER" id="PTHR36376:SF1">
    <property type="entry name" value="OS09G0514700 PROTEIN"/>
    <property type="match status" value="1"/>
</dbReference>
<name>A0ABM4A593_ZIZJJ</name>
<gene>
    <name evidence="3" type="primary">LOC107408963</name>
</gene>
<sequence length="461" mass="51873">MRTFQEKSFKKNLKSTSSGERMGGINKDSLPASTTQLQFGAQLNSMADTSKDSYGYILSSREREIQRNTQTVKSNEFGCCLESKTYDKEVRNGSMHNSRKMSRCQCNGNGLNYSKALKKGSGEKLTLQKDGLVENMPQIRELDIGPCPVGAAFASPMESSRKVPSSSFEFYVRSEEGINLYVDLNSSPSDWTKRFKNEVHICENVQSNKCQSLDYVLGCRDGDKELERSFLCDISADQIKDGHVHTRSSSSSKIKIIDHMDLASLDQPEEGDRRLISSAILPCSMQIERGTQDHIDQEDLWTRARMGKDGKYANEKIENLVEKINAPRKKATEGEISSSPPADILTEAVGIKESRDWFRGRGKGATNFFHSLKQSSQKKNESKTSERIRKMERLIFGLLEIIKNKDNVEEINKLISTYKNLTGHADDVIPQEIPSISRFDASCIHSSPMTFSEILTKKENL</sequence>
<feature type="region of interest" description="Disordered" evidence="1">
    <location>
        <begin position="1"/>
        <end position="30"/>
    </location>
</feature>
<evidence type="ECO:0000256" key="1">
    <source>
        <dbReference type="SAM" id="MobiDB-lite"/>
    </source>
</evidence>
<dbReference type="GeneID" id="107408963"/>
<reference evidence="3" key="1">
    <citation type="submission" date="2025-08" db="UniProtKB">
        <authorList>
            <consortium name="RefSeq"/>
        </authorList>
    </citation>
    <scope>IDENTIFICATION</scope>
    <source>
        <tissue evidence="3">Seedling</tissue>
    </source>
</reference>
<evidence type="ECO:0000313" key="3">
    <source>
        <dbReference type="RefSeq" id="XP_060671905.1"/>
    </source>
</evidence>